<dbReference type="Proteomes" id="UP001597295">
    <property type="component" value="Unassembled WGS sequence"/>
</dbReference>
<dbReference type="EMBL" id="JBHUIP010000016">
    <property type="protein sequence ID" value="MFD2265528.1"/>
    <property type="molecule type" value="Genomic_DNA"/>
</dbReference>
<sequence length="66" mass="7255">MANPPSVPPKKDEADPLLAEMEMKLRGVDGGVKSHLVAKLRQLVDKNPDAVVKSMRHGWLAQSDDH</sequence>
<accession>A0ABW5DWL3</accession>
<name>A0ABW5DWL3_9PROT</name>
<organism evidence="1 2">
    <name type="scientific">Lacibacterium aquatile</name>
    <dbReference type="NCBI Taxonomy" id="1168082"/>
    <lineage>
        <taxon>Bacteria</taxon>
        <taxon>Pseudomonadati</taxon>
        <taxon>Pseudomonadota</taxon>
        <taxon>Alphaproteobacteria</taxon>
        <taxon>Rhodospirillales</taxon>
        <taxon>Rhodospirillaceae</taxon>
    </lineage>
</organism>
<keyword evidence="2" id="KW-1185">Reference proteome</keyword>
<reference evidence="2" key="1">
    <citation type="journal article" date="2019" name="Int. J. Syst. Evol. Microbiol.">
        <title>The Global Catalogue of Microorganisms (GCM) 10K type strain sequencing project: providing services to taxonomists for standard genome sequencing and annotation.</title>
        <authorList>
            <consortium name="The Broad Institute Genomics Platform"/>
            <consortium name="The Broad Institute Genome Sequencing Center for Infectious Disease"/>
            <person name="Wu L."/>
            <person name="Ma J."/>
        </authorList>
    </citation>
    <scope>NUCLEOTIDE SEQUENCE [LARGE SCALE GENOMIC DNA]</scope>
    <source>
        <strain evidence="2">CGMCC 1.19062</strain>
    </source>
</reference>
<proteinExistence type="predicted"/>
<protein>
    <submittedName>
        <fullName evidence="1">Uncharacterized protein</fullName>
    </submittedName>
</protein>
<evidence type="ECO:0000313" key="2">
    <source>
        <dbReference type="Proteomes" id="UP001597295"/>
    </source>
</evidence>
<gene>
    <name evidence="1" type="ORF">ACFSM5_21680</name>
</gene>
<evidence type="ECO:0000313" key="1">
    <source>
        <dbReference type="EMBL" id="MFD2265528.1"/>
    </source>
</evidence>
<comment type="caution">
    <text evidence="1">The sequence shown here is derived from an EMBL/GenBank/DDBJ whole genome shotgun (WGS) entry which is preliminary data.</text>
</comment>
<dbReference type="RefSeq" id="WP_379878961.1">
    <property type="nucleotide sequence ID" value="NZ_JBHUIP010000016.1"/>
</dbReference>